<gene>
    <name evidence="5" type="ORF">EJ04DRAFT_425644</name>
</gene>
<dbReference type="GO" id="GO:0031683">
    <property type="term" value="F:G-protein beta/gamma-subunit complex binding"/>
    <property type="evidence" value="ECO:0007669"/>
    <property type="project" value="InterPro"/>
</dbReference>
<evidence type="ECO:0000256" key="2">
    <source>
        <dbReference type="ARBA" id="ARBA00022741"/>
    </source>
</evidence>
<dbReference type="GO" id="GO:0007188">
    <property type="term" value="P:adenylate cyclase-modulating G protein-coupled receptor signaling pathway"/>
    <property type="evidence" value="ECO:0007669"/>
    <property type="project" value="TreeGrafter"/>
</dbReference>
<dbReference type="PROSITE" id="PS51882">
    <property type="entry name" value="G_ALPHA"/>
    <property type="match status" value="1"/>
</dbReference>
<dbReference type="Pfam" id="PF00503">
    <property type="entry name" value="G-alpha"/>
    <property type="match status" value="1"/>
</dbReference>
<keyword evidence="4" id="KW-0807">Transducer</keyword>
<dbReference type="InterPro" id="IPR027417">
    <property type="entry name" value="P-loop_NTPase"/>
</dbReference>
<organism evidence="5 6">
    <name type="scientific">Polyplosphaeria fusca</name>
    <dbReference type="NCBI Taxonomy" id="682080"/>
    <lineage>
        <taxon>Eukaryota</taxon>
        <taxon>Fungi</taxon>
        <taxon>Dikarya</taxon>
        <taxon>Ascomycota</taxon>
        <taxon>Pezizomycotina</taxon>
        <taxon>Dothideomycetes</taxon>
        <taxon>Pleosporomycetidae</taxon>
        <taxon>Pleosporales</taxon>
        <taxon>Tetraplosphaeriaceae</taxon>
        <taxon>Polyplosphaeria</taxon>
    </lineage>
</organism>
<dbReference type="GO" id="GO:0046872">
    <property type="term" value="F:metal ion binding"/>
    <property type="evidence" value="ECO:0007669"/>
    <property type="project" value="UniProtKB-KW"/>
</dbReference>
<dbReference type="GO" id="GO:0005525">
    <property type="term" value="F:GTP binding"/>
    <property type="evidence" value="ECO:0007669"/>
    <property type="project" value="UniProtKB-KW"/>
</dbReference>
<evidence type="ECO:0000256" key="1">
    <source>
        <dbReference type="ARBA" id="ARBA00022723"/>
    </source>
</evidence>
<dbReference type="GO" id="GO:0003924">
    <property type="term" value="F:GTPase activity"/>
    <property type="evidence" value="ECO:0007669"/>
    <property type="project" value="InterPro"/>
</dbReference>
<dbReference type="GO" id="GO:0001664">
    <property type="term" value="F:G protein-coupled receptor binding"/>
    <property type="evidence" value="ECO:0007669"/>
    <property type="project" value="TreeGrafter"/>
</dbReference>
<dbReference type="SUPFAM" id="SSF52540">
    <property type="entry name" value="P-loop containing nucleoside triphosphate hydrolases"/>
    <property type="match status" value="1"/>
</dbReference>
<evidence type="ECO:0000256" key="3">
    <source>
        <dbReference type="ARBA" id="ARBA00023134"/>
    </source>
</evidence>
<comment type="caution">
    <text evidence="5">The sequence shown here is derived from an EMBL/GenBank/DDBJ whole genome shotgun (WGS) entry which is preliminary data.</text>
</comment>
<dbReference type="PANTHER" id="PTHR10218">
    <property type="entry name" value="GTP-BINDING PROTEIN ALPHA SUBUNIT"/>
    <property type="match status" value="1"/>
</dbReference>
<evidence type="ECO:0000313" key="5">
    <source>
        <dbReference type="EMBL" id="KAF2739949.1"/>
    </source>
</evidence>
<accession>A0A9P4V6L4</accession>
<dbReference type="GO" id="GO:0005737">
    <property type="term" value="C:cytoplasm"/>
    <property type="evidence" value="ECO:0007669"/>
    <property type="project" value="TreeGrafter"/>
</dbReference>
<dbReference type="InterPro" id="IPR001019">
    <property type="entry name" value="Gprotein_alpha_su"/>
</dbReference>
<name>A0A9P4V6L4_9PLEO</name>
<dbReference type="GO" id="GO:0005834">
    <property type="term" value="C:heterotrimeric G-protein complex"/>
    <property type="evidence" value="ECO:0007669"/>
    <property type="project" value="TreeGrafter"/>
</dbReference>
<dbReference type="PANTHER" id="PTHR10218:SF302">
    <property type="entry name" value="GUANINE NUCLEOTIDE-BINDING PROTEIN ALPHA-5 SUBUNIT"/>
    <property type="match status" value="1"/>
</dbReference>
<keyword evidence="2" id="KW-0547">Nucleotide-binding</keyword>
<keyword evidence="3" id="KW-0342">GTP-binding</keyword>
<dbReference type="OrthoDB" id="3059930at2759"/>
<dbReference type="EMBL" id="ML996102">
    <property type="protein sequence ID" value="KAF2739949.1"/>
    <property type="molecule type" value="Genomic_DNA"/>
</dbReference>
<proteinExistence type="predicted"/>
<dbReference type="SMART" id="SM00275">
    <property type="entry name" value="G_alpha"/>
    <property type="match status" value="1"/>
</dbReference>
<reference evidence="5" key="1">
    <citation type="journal article" date="2020" name="Stud. Mycol.">
        <title>101 Dothideomycetes genomes: a test case for predicting lifestyles and emergence of pathogens.</title>
        <authorList>
            <person name="Haridas S."/>
            <person name="Albert R."/>
            <person name="Binder M."/>
            <person name="Bloem J."/>
            <person name="Labutti K."/>
            <person name="Salamov A."/>
            <person name="Andreopoulos B."/>
            <person name="Baker S."/>
            <person name="Barry K."/>
            <person name="Bills G."/>
            <person name="Bluhm B."/>
            <person name="Cannon C."/>
            <person name="Castanera R."/>
            <person name="Culley D."/>
            <person name="Daum C."/>
            <person name="Ezra D."/>
            <person name="Gonzalez J."/>
            <person name="Henrissat B."/>
            <person name="Kuo A."/>
            <person name="Liang C."/>
            <person name="Lipzen A."/>
            <person name="Lutzoni F."/>
            <person name="Magnuson J."/>
            <person name="Mondo S."/>
            <person name="Nolan M."/>
            <person name="Ohm R."/>
            <person name="Pangilinan J."/>
            <person name="Park H.-J."/>
            <person name="Ramirez L."/>
            <person name="Alfaro M."/>
            <person name="Sun H."/>
            <person name="Tritt A."/>
            <person name="Yoshinaga Y."/>
            <person name="Zwiers L.-H."/>
            <person name="Turgeon B."/>
            <person name="Goodwin S."/>
            <person name="Spatafora J."/>
            <person name="Crous P."/>
            <person name="Grigoriev I."/>
        </authorList>
    </citation>
    <scope>NUCLEOTIDE SEQUENCE</scope>
    <source>
        <strain evidence="5">CBS 125425</strain>
    </source>
</reference>
<dbReference type="Proteomes" id="UP000799444">
    <property type="component" value="Unassembled WGS sequence"/>
</dbReference>
<keyword evidence="1" id="KW-0479">Metal-binding</keyword>
<evidence type="ECO:0000256" key="4">
    <source>
        <dbReference type="ARBA" id="ARBA00023224"/>
    </source>
</evidence>
<evidence type="ECO:0000313" key="6">
    <source>
        <dbReference type="Proteomes" id="UP000799444"/>
    </source>
</evidence>
<dbReference type="Gene3D" id="3.40.50.300">
    <property type="entry name" value="P-loop containing nucleotide triphosphate hydrolases"/>
    <property type="match status" value="1"/>
</dbReference>
<sequence>DAEKWLYQLENVQSLIFAIDLSCYDQRSSDKPVPNRMAENMAFVDRIINLRCFQRTAVIIIFNHVRIFKQKLAIFPLRKCFLDFEGGDEVNEAKTFLMEKFVQLNQTKGRGIHCHFTDIDDLSLFQNVIGSLKDIIVHSNVRSSVIREEMGIASCGKEYVTQKIEDLEKHSAINVQDFGREIA</sequence>
<feature type="non-terminal residue" evidence="5">
    <location>
        <position position="1"/>
    </location>
</feature>
<dbReference type="FunFam" id="3.40.50.300:FF:000692">
    <property type="entry name" value="Guanine nucleotide-binding protein subunit alpha"/>
    <property type="match status" value="1"/>
</dbReference>
<dbReference type="AlphaFoldDB" id="A0A9P4V6L4"/>
<protein>
    <submittedName>
        <fullName evidence="5">Uncharacterized protein</fullName>
    </submittedName>
</protein>
<keyword evidence="6" id="KW-1185">Reference proteome</keyword>